<dbReference type="Gene3D" id="3.10.200.10">
    <property type="entry name" value="Alpha carbonic anhydrase"/>
    <property type="match status" value="1"/>
</dbReference>
<dbReference type="InterPro" id="IPR036398">
    <property type="entry name" value="CA_dom_sf"/>
</dbReference>
<evidence type="ECO:0000313" key="4">
    <source>
        <dbReference type="Proteomes" id="UP000799437"/>
    </source>
</evidence>
<dbReference type="PROSITE" id="PS51144">
    <property type="entry name" value="ALPHA_CA_2"/>
    <property type="match status" value="1"/>
</dbReference>
<feature type="domain" description="Alpha-carbonic anhydrase" evidence="2">
    <location>
        <begin position="34"/>
        <end position="281"/>
    </location>
</feature>
<dbReference type="SMART" id="SM01057">
    <property type="entry name" value="Carb_anhydrase"/>
    <property type="match status" value="1"/>
</dbReference>
<dbReference type="GO" id="GO:0004089">
    <property type="term" value="F:carbonate dehydratase activity"/>
    <property type="evidence" value="ECO:0007669"/>
    <property type="project" value="InterPro"/>
</dbReference>
<name>A0A6A6W0W6_9PEZI</name>
<dbReference type="InterPro" id="IPR001148">
    <property type="entry name" value="CA_dom"/>
</dbReference>
<dbReference type="PANTHER" id="PTHR18952:SF274">
    <property type="entry name" value="ALPHA-CARBONIC ANHYDRASE DOMAIN-CONTAINING PROTEIN"/>
    <property type="match status" value="1"/>
</dbReference>
<dbReference type="GeneID" id="54490578"/>
<protein>
    <submittedName>
        <fullName evidence="3">Carbonic anhydrase</fullName>
    </submittedName>
</protein>
<keyword evidence="1" id="KW-0732">Signal</keyword>
<dbReference type="EMBL" id="ML996575">
    <property type="protein sequence ID" value="KAF2756542.1"/>
    <property type="molecule type" value="Genomic_DNA"/>
</dbReference>
<evidence type="ECO:0000259" key="2">
    <source>
        <dbReference type="PROSITE" id="PS51144"/>
    </source>
</evidence>
<feature type="signal peptide" evidence="1">
    <location>
        <begin position="1"/>
        <end position="17"/>
    </location>
</feature>
<dbReference type="GO" id="GO:0008270">
    <property type="term" value="F:zinc ion binding"/>
    <property type="evidence" value="ECO:0007669"/>
    <property type="project" value="InterPro"/>
</dbReference>
<dbReference type="CDD" id="cd03124">
    <property type="entry name" value="alpha_CA_prokaryotic_like"/>
    <property type="match status" value="1"/>
</dbReference>
<dbReference type="InterPro" id="IPR023561">
    <property type="entry name" value="Carbonic_anhydrase_a-class"/>
</dbReference>
<dbReference type="PANTHER" id="PTHR18952">
    <property type="entry name" value="CARBONIC ANHYDRASE"/>
    <property type="match status" value="1"/>
</dbReference>
<dbReference type="Proteomes" id="UP000799437">
    <property type="component" value="Unassembled WGS sequence"/>
</dbReference>
<feature type="chain" id="PRO_5025452256" evidence="1">
    <location>
        <begin position="18"/>
        <end position="281"/>
    </location>
</feature>
<sequence length="281" mass="31425">MLSILSLTLCAASLVLACSDHTEYHRAKRQIAEKDWAYEASYNWGKINPGKYYELCQTGTMQSPIPLLLTQGLSLNHRPTFNFPETTNGTFRNWGYGPGFNVYTGADITKNPSVTFEENIEDPGTGALSSRNETAYLLGWHIHSPADHSVGGDRSKAELHFVFAKPDGHERAVFAVRIDPGNSESAFFAQLPNPLISWRDAATEKSGVEMNLNLALEEANTFNEFWTYRGSLTSPPCTEGLRWFVARNILFVSNAQMQEILRVSTYSARAEQEVWLHAVNV</sequence>
<evidence type="ECO:0000256" key="1">
    <source>
        <dbReference type="SAM" id="SignalP"/>
    </source>
</evidence>
<proteinExistence type="predicted"/>
<evidence type="ECO:0000313" key="3">
    <source>
        <dbReference type="EMBL" id="KAF2756542.1"/>
    </source>
</evidence>
<gene>
    <name evidence="3" type="ORF">EJ05DRAFT_539481</name>
</gene>
<dbReference type="Pfam" id="PF00194">
    <property type="entry name" value="Carb_anhydrase"/>
    <property type="match status" value="1"/>
</dbReference>
<dbReference type="AlphaFoldDB" id="A0A6A6W0W6"/>
<dbReference type="InterPro" id="IPR041891">
    <property type="entry name" value="Alpha_CA_prokaryot-like"/>
</dbReference>
<dbReference type="RefSeq" id="XP_033598993.1">
    <property type="nucleotide sequence ID" value="XM_033749524.1"/>
</dbReference>
<accession>A0A6A6W0W6</accession>
<dbReference type="OrthoDB" id="429145at2759"/>
<dbReference type="SUPFAM" id="SSF51069">
    <property type="entry name" value="Carbonic anhydrase"/>
    <property type="match status" value="1"/>
</dbReference>
<keyword evidence="4" id="KW-1185">Reference proteome</keyword>
<organism evidence="3 4">
    <name type="scientific">Pseudovirgaria hyperparasitica</name>
    <dbReference type="NCBI Taxonomy" id="470096"/>
    <lineage>
        <taxon>Eukaryota</taxon>
        <taxon>Fungi</taxon>
        <taxon>Dikarya</taxon>
        <taxon>Ascomycota</taxon>
        <taxon>Pezizomycotina</taxon>
        <taxon>Dothideomycetes</taxon>
        <taxon>Dothideomycetes incertae sedis</taxon>
        <taxon>Acrospermales</taxon>
        <taxon>Acrospermaceae</taxon>
        <taxon>Pseudovirgaria</taxon>
    </lineage>
</organism>
<reference evidence="3" key="1">
    <citation type="journal article" date="2020" name="Stud. Mycol.">
        <title>101 Dothideomycetes genomes: a test case for predicting lifestyles and emergence of pathogens.</title>
        <authorList>
            <person name="Haridas S."/>
            <person name="Albert R."/>
            <person name="Binder M."/>
            <person name="Bloem J."/>
            <person name="Labutti K."/>
            <person name="Salamov A."/>
            <person name="Andreopoulos B."/>
            <person name="Baker S."/>
            <person name="Barry K."/>
            <person name="Bills G."/>
            <person name="Bluhm B."/>
            <person name="Cannon C."/>
            <person name="Castanera R."/>
            <person name="Culley D."/>
            <person name="Daum C."/>
            <person name="Ezra D."/>
            <person name="Gonzalez J."/>
            <person name="Henrissat B."/>
            <person name="Kuo A."/>
            <person name="Liang C."/>
            <person name="Lipzen A."/>
            <person name="Lutzoni F."/>
            <person name="Magnuson J."/>
            <person name="Mondo S."/>
            <person name="Nolan M."/>
            <person name="Ohm R."/>
            <person name="Pangilinan J."/>
            <person name="Park H.-J."/>
            <person name="Ramirez L."/>
            <person name="Alfaro M."/>
            <person name="Sun H."/>
            <person name="Tritt A."/>
            <person name="Yoshinaga Y."/>
            <person name="Zwiers L.-H."/>
            <person name="Turgeon B."/>
            <person name="Goodwin S."/>
            <person name="Spatafora J."/>
            <person name="Crous P."/>
            <person name="Grigoriev I."/>
        </authorList>
    </citation>
    <scope>NUCLEOTIDE SEQUENCE</scope>
    <source>
        <strain evidence="3">CBS 121739</strain>
    </source>
</reference>